<evidence type="ECO:0000313" key="7">
    <source>
        <dbReference type="Proteomes" id="UP001597483"/>
    </source>
</evidence>
<feature type="transmembrane region" description="Helical" evidence="4">
    <location>
        <begin position="150"/>
        <end position="176"/>
    </location>
</feature>
<keyword evidence="4" id="KW-1133">Transmembrane helix</keyword>
<feature type="transmembrane region" description="Helical" evidence="4">
    <location>
        <begin position="110"/>
        <end position="130"/>
    </location>
</feature>
<dbReference type="RefSeq" id="WP_378313906.1">
    <property type="nucleotide sequence ID" value="NZ_JBHUKS010000038.1"/>
</dbReference>
<dbReference type="Proteomes" id="UP001597483">
    <property type="component" value="Unassembled WGS sequence"/>
</dbReference>
<feature type="transmembrane region" description="Helical" evidence="4">
    <location>
        <begin position="47"/>
        <end position="70"/>
    </location>
</feature>
<keyword evidence="4" id="KW-0472">Membrane</keyword>
<dbReference type="InterPro" id="IPR003594">
    <property type="entry name" value="HATPase_dom"/>
</dbReference>
<evidence type="ECO:0000256" key="2">
    <source>
        <dbReference type="ARBA" id="ARBA00022777"/>
    </source>
</evidence>
<name>A0ABW5HMJ9_9PSEU</name>
<keyword evidence="7" id="KW-1185">Reference proteome</keyword>
<dbReference type="SUPFAM" id="SSF55874">
    <property type="entry name" value="ATPase domain of HSP90 chaperone/DNA topoisomerase II/histidine kinase"/>
    <property type="match status" value="1"/>
</dbReference>
<evidence type="ECO:0000256" key="1">
    <source>
        <dbReference type="ARBA" id="ARBA00022679"/>
    </source>
</evidence>
<accession>A0ABW5HMJ9</accession>
<feature type="transmembrane region" description="Helical" evidence="4">
    <location>
        <begin position="197"/>
        <end position="222"/>
    </location>
</feature>
<reference evidence="7" key="1">
    <citation type="journal article" date="2019" name="Int. J. Syst. Evol. Microbiol.">
        <title>The Global Catalogue of Microorganisms (GCM) 10K type strain sequencing project: providing services to taxonomists for standard genome sequencing and annotation.</title>
        <authorList>
            <consortium name="The Broad Institute Genomics Platform"/>
            <consortium name="The Broad Institute Genome Sequencing Center for Infectious Disease"/>
            <person name="Wu L."/>
            <person name="Ma J."/>
        </authorList>
    </citation>
    <scope>NUCLEOTIDE SEQUENCE [LARGE SCALE GENOMIC DNA]</scope>
    <source>
        <strain evidence="7">CGMCC 4.7641</strain>
    </source>
</reference>
<dbReference type="InterPro" id="IPR050482">
    <property type="entry name" value="Sensor_HK_TwoCompSys"/>
</dbReference>
<dbReference type="InterPro" id="IPR036890">
    <property type="entry name" value="HATPase_C_sf"/>
</dbReference>
<dbReference type="EMBL" id="JBHUKS010000038">
    <property type="protein sequence ID" value="MFD2474553.1"/>
    <property type="molecule type" value="Genomic_DNA"/>
</dbReference>
<evidence type="ECO:0000256" key="4">
    <source>
        <dbReference type="SAM" id="Phobius"/>
    </source>
</evidence>
<evidence type="ECO:0000259" key="5">
    <source>
        <dbReference type="Pfam" id="PF02518"/>
    </source>
</evidence>
<organism evidence="6 7">
    <name type="scientific">Amycolatopsis silviterrae</name>
    <dbReference type="NCBI Taxonomy" id="1656914"/>
    <lineage>
        <taxon>Bacteria</taxon>
        <taxon>Bacillati</taxon>
        <taxon>Actinomycetota</taxon>
        <taxon>Actinomycetes</taxon>
        <taxon>Pseudonocardiales</taxon>
        <taxon>Pseudonocardiaceae</taxon>
        <taxon>Amycolatopsis</taxon>
    </lineage>
</organism>
<keyword evidence="2 6" id="KW-0418">Kinase</keyword>
<dbReference type="GO" id="GO:0016301">
    <property type="term" value="F:kinase activity"/>
    <property type="evidence" value="ECO:0007669"/>
    <property type="project" value="UniProtKB-KW"/>
</dbReference>
<dbReference type="Gene3D" id="3.30.565.10">
    <property type="entry name" value="Histidine kinase-like ATPase, C-terminal domain"/>
    <property type="match status" value="1"/>
</dbReference>
<dbReference type="PANTHER" id="PTHR24421">
    <property type="entry name" value="NITRATE/NITRITE SENSOR PROTEIN NARX-RELATED"/>
    <property type="match status" value="1"/>
</dbReference>
<sequence>MPGPGFAVPRRDFVRTLLHRGSPPERTDAGEDLAAVGDATLARAARYWVVVPIAYRIAAFVKVFIGFAAANGSTGLVPVLPAAAVGVAANAAFLWWLLRSGGLPARRTRRVLTADLAFGLVLNLAVAVLAPDPVQPFAIDVTWTWLVGSVAMWAGTSGLPAALLLLAAAVPARAVLTLAGGLPLDNPLAISRSIGCLVALAVAIVVACGILVLLGVGTRFALDIGLRRGQEAERRRTQRLLHDSVLQTLEALAISPADDADHAAERLAQLRSVAHAEAAELRRSITEPIDPSTRRGFVVELADVAADMAREGLRTQLVAADFADDDRLSADRRTAMCEAVREALRNTVKHAGTSRVVLRVEERDGGTAVVARDQGCGFDIRERGPGFGIQQSIEARLAEVGGTGRVESTPGNGTRVTLWVPH</sequence>
<proteinExistence type="predicted"/>
<evidence type="ECO:0000313" key="6">
    <source>
        <dbReference type="EMBL" id="MFD2474553.1"/>
    </source>
</evidence>
<gene>
    <name evidence="6" type="ORF">ACFSVL_44590</name>
</gene>
<evidence type="ECO:0000256" key="3">
    <source>
        <dbReference type="ARBA" id="ARBA00023012"/>
    </source>
</evidence>
<comment type="caution">
    <text evidence="6">The sequence shown here is derived from an EMBL/GenBank/DDBJ whole genome shotgun (WGS) entry which is preliminary data.</text>
</comment>
<feature type="domain" description="Histidine kinase/HSP90-like ATPase" evidence="5">
    <location>
        <begin position="335"/>
        <end position="421"/>
    </location>
</feature>
<dbReference type="Pfam" id="PF02518">
    <property type="entry name" value="HATPase_c"/>
    <property type="match status" value="1"/>
</dbReference>
<feature type="transmembrane region" description="Helical" evidence="4">
    <location>
        <begin position="76"/>
        <end position="98"/>
    </location>
</feature>
<keyword evidence="1" id="KW-0808">Transferase</keyword>
<dbReference type="CDD" id="cd16917">
    <property type="entry name" value="HATPase_UhpB-NarQ-NarX-like"/>
    <property type="match status" value="1"/>
</dbReference>
<dbReference type="PANTHER" id="PTHR24421:SF55">
    <property type="entry name" value="SENSOR HISTIDINE KINASE YDFH"/>
    <property type="match status" value="1"/>
</dbReference>
<protein>
    <submittedName>
        <fullName evidence="6">Sensor histidine kinase</fullName>
    </submittedName>
</protein>
<keyword evidence="4" id="KW-0812">Transmembrane</keyword>
<keyword evidence="3" id="KW-0902">Two-component regulatory system</keyword>